<evidence type="ECO:0000259" key="2">
    <source>
        <dbReference type="PROSITE" id="PS50110"/>
    </source>
</evidence>
<reference evidence="5" key="1">
    <citation type="submission" date="2018-03" db="EMBL/GenBank/DDBJ databases">
        <authorList>
            <person name="Sun L."/>
            <person name="Liu H."/>
            <person name="Chen W."/>
            <person name="Huang K."/>
            <person name="Liu W."/>
            <person name="Gao X."/>
        </authorList>
    </citation>
    <scope>NUCLEOTIDE SEQUENCE [LARGE SCALE GENOMIC DNA]</scope>
    <source>
        <strain evidence="5">SH9</strain>
    </source>
</reference>
<dbReference type="Pfam" id="PF00072">
    <property type="entry name" value="Response_reg"/>
    <property type="match status" value="1"/>
</dbReference>
<feature type="domain" description="Response regulatory" evidence="2">
    <location>
        <begin position="7"/>
        <end position="121"/>
    </location>
</feature>
<evidence type="ECO:0000256" key="1">
    <source>
        <dbReference type="PROSITE-ProRule" id="PRU00169"/>
    </source>
</evidence>
<dbReference type="EMBL" id="PVZS01000003">
    <property type="protein sequence ID" value="PSC06302.1"/>
    <property type="molecule type" value="Genomic_DNA"/>
</dbReference>
<evidence type="ECO:0000313" key="4">
    <source>
        <dbReference type="EMBL" id="PSC06302.1"/>
    </source>
</evidence>
<dbReference type="AlphaFoldDB" id="A0A2T1HX93"/>
<keyword evidence="1" id="KW-0597">Phosphoprotein</keyword>
<dbReference type="PROSITE" id="PS50921">
    <property type="entry name" value="ANTAR"/>
    <property type="match status" value="1"/>
</dbReference>
<sequence>MQSKSLNVAVVDTNPIRAAILCDGLQAAGIETVHVIRDTTGVMRVLADLAPDVVIIDLEDPNRDVLEQMFQVSRSVSRPVAMFVDQSDASMIEAAIDAGVSAYIVDGLRADRVKPIVDMAISRFNAFARLRRELDETRQELADRKTVDRAKGLLMRAKGLGEAEAYALLRSTAMKQSRKIIDVAESIILAADLLGPKGDAS</sequence>
<dbReference type="OrthoDB" id="7366028at2"/>
<accession>A0A2T1HX93</accession>
<dbReference type="Gene3D" id="3.40.50.2300">
    <property type="match status" value="1"/>
</dbReference>
<name>A0A2T1HX93_9HYPH</name>
<gene>
    <name evidence="4" type="ORF">SLNSH_03160</name>
</gene>
<comment type="caution">
    <text evidence="4">The sequence shown here is derived from an EMBL/GenBank/DDBJ whole genome shotgun (WGS) entry which is preliminary data.</text>
</comment>
<dbReference type="RefSeq" id="WP_106335217.1">
    <property type="nucleotide sequence ID" value="NZ_PVZS01000003.1"/>
</dbReference>
<dbReference type="Gene3D" id="1.10.10.10">
    <property type="entry name" value="Winged helix-like DNA-binding domain superfamily/Winged helix DNA-binding domain"/>
    <property type="match status" value="1"/>
</dbReference>
<dbReference type="SMART" id="SM01012">
    <property type="entry name" value="ANTAR"/>
    <property type="match status" value="1"/>
</dbReference>
<dbReference type="InterPro" id="IPR001789">
    <property type="entry name" value="Sig_transdc_resp-reg_receiver"/>
</dbReference>
<dbReference type="SMART" id="SM00448">
    <property type="entry name" value="REC"/>
    <property type="match status" value="1"/>
</dbReference>
<evidence type="ECO:0000313" key="5">
    <source>
        <dbReference type="Proteomes" id="UP000239772"/>
    </source>
</evidence>
<dbReference type="InterPro" id="IPR008327">
    <property type="entry name" value="Sig_transdc_resp-reg_antiterm"/>
</dbReference>
<dbReference type="Proteomes" id="UP000239772">
    <property type="component" value="Unassembled WGS sequence"/>
</dbReference>
<dbReference type="InterPro" id="IPR036388">
    <property type="entry name" value="WH-like_DNA-bd_sf"/>
</dbReference>
<proteinExistence type="predicted"/>
<protein>
    <submittedName>
        <fullName evidence="4">Two-component system response regulator</fullName>
    </submittedName>
</protein>
<dbReference type="PANTHER" id="PTHR43367">
    <property type="match status" value="1"/>
</dbReference>
<dbReference type="GO" id="GO:0000160">
    <property type="term" value="P:phosphorelay signal transduction system"/>
    <property type="evidence" value="ECO:0007669"/>
    <property type="project" value="InterPro"/>
</dbReference>
<dbReference type="PROSITE" id="PS50110">
    <property type="entry name" value="RESPONSE_REGULATORY"/>
    <property type="match status" value="1"/>
</dbReference>
<feature type="modified residue" description="4-aspartylphosphate" evidence="1">
    <location>
        <position position="57"/>
    </location>
</feature>
<dbReference type="SUPFAM" id="SSF52172">
    <property type="entry name" value="CheY-like"/>
    <property type="match status" value="1"/>
</dbReference>
<feature type="domain" description="ANTAR" evidence="3">
    <location>
        <begin position="127"/>
        <end position="188"/>
    </location>
</feature>
<evidence type="ECO:0000259" key="3">
    <source>
        <dbReference type="PROSITE" id="PS50921"/>
    </source>
</evidence>
<organism evidence="4 5">
    <name type="scientific">Alsobacter soli</name>
    <dbReference type="NCBI Taxonomy" id="2109933"/>
    <lineage>
        <taxon>Bacteria</taxon>
        <taxon>Pseudomonadati</taxon>
        <taxon>Pseudomonadota</taxon>
        <taxon>Alphaproteobacteria</taxon>
        <taxon>Hyphomicrobiales</taxon>
        <taxon>Alsobacteraceae</taxon>
        <taxon>Alsobacter</taxon>
    </lineage>
</organism>
<dbReference type="PANTHER" id="PTHR43367:SF1">
    <property type="entry name" value="TWO-COMPONENT RESPONSE REGULATOR-LIKE APRR6-RELATED"/>
    <property type="match status" value="1"/>
</dbReference>
<dbReference type="Pfam" id="PF03861">
    <property type="entry name" value="ANTAR"/>
    <property type="match status" value="1"/>
</dbReference>
<dbReference type="InterPro" id="IPR005561">
    <property type="entry name" value="ANTAR"/>
</dbReference>
<dbReference type="PIRSF" id="PIRSF036382">
    <property type="entry name" value="RR_antiterm"/>
    <property type="match status" value="1"/>
</dbReference>
<dbReference type="GO" id="GO:0003723">
    <property type="term" value="F:RNA binding"/>
    <property type="evidence" value="ECO:0007669"/>
    <property type="project" value="InterPro"/>
</dbReference>
<dbReference type="InterPro" id="IPR011006">
    <property type="entry name" value="CheY-like_superfamily"/>
</dbReference>
<keyword evidence="5" id="KW-1185">Reference proteome</keyword>